<dbReference type="GO" id="GO:0030488">
    <property type="term" value="P:tRNA methylation"/>
    <property type="evidence" value="ECO:0007669"/>
    <property type="project" value="TreeGrafter"/>
</dbReference>
<keyword evidence="11" id="KW-0963">Cytoplasm</keyword>
<feature type="binding site" evidence="11">
    <location>
        <begin position="274"/>
        <end position="288"/>
    </location>
    <ligand>
        <name>NAD(+)</name>
        <dbReference type="ChEBI" id="CHEBI:57540"/>
    </ligand>
</feature>
<comment type="caution">
    <text evidence="13">The sequence shown here is derived from an EMBL/GenBank/DDBJ whole genome shotgun (WGS) entry which is preliminary data.</text>
</comment>
<dbReference type="SMART" id="SM01228">
    <property type="entry name" value="GIDA_assoc_3"/>
    <property type="match status" value="1"/>
</dbReference>
<dbReference type="Gene3D" id="1.10.10.1800">
    <property type="entry name" value="tRNA uridine 5-carboxymethylaminomethyl modification enzyme MnmG/GidA"/>
    <property type="match status" value="1"/>
</dbReference>
<protein>
    <recommendedName>
        <fullName evidence="4 11">tRNA uridine 5-carboxymethylaminomethyl modification enzyme MnmG</fullName>
    </recommendedName>
    <alternativeName>
        <fullName evidence="10 11">Glucose-inhibited division protein A</fullName>
    </alternativeName>
</protein>
<dbReference type="PANTHER" id="PTHR11806:SF0">
    <property type="entry name" value="PROTEIN MTO1 HOMOLOG, MITOCHONDRIAL"/>
    <property type="match status" value="1"/>
</dbReference>
<dbReference type="InterPro" id="IPR047001">
    <property type="entry name" value="MnmG_C_subdom"/>
</dbReference>
<dbReference type="Pfam" id="PF01134">
    <property type="entry name" value="GIDA"/>
    <property type="match status" value="1"/>
</dbReference>
<dbReference type="Pfam" id="PF13932">
    <property type="entry name" value="SAM_GIDA_C"/>
    <property type="match status" value="1"/>
</dbReference>
<comment type="subcellular location">
    <subcellularLocation>
        <location evidence="11">Cytoplasm</location>
    </subcellularLocation>
</comment>
<dbReference type="GO" id="GO:0005737">
    <property type="term" value="C:cytoplasm"/>
    <property type="evidence" value="ECO:0007669"/>
    <property type="project" value="UniProtKB-SubCell"/>
</dbReference>
<dbReference type="InterPro" id="IPR036188">
    <property type="entry name" value="FAD/NAD-bd_sf"/>
</dbReference>
<evidence type="ECO:0000256" key="2">
    <source>
        <dbReference type="ARBA" id="ARBA00003717"/>
    </source>
</evidence>
<dbReference type="GO" id="GO:0002098">
    <property type="term" value="P:tRNA wobble uridine modification"/>
    <property type="evidence" value="ECO:0007669"/>
    <property type="project" value="InterPro"/>
</dbReference>
<feature type="binding site" evidence="11">
    <location>
        <begin position="13"/>
        <end position="18"/>
    </location>
    <ligand>
        <name>FAD</name>
        <dbReference type="ChEBI" id="CHEBI:57692"/>
    </ligand>
</feature>
<dbReference type="Proteomes" id="UP000759273">
    <property type="component" value="Unassembled WGS sequence"/>
</dbReference>
<keyword evidence="7 11" id="KW-0274">FAD</keyword>
<dbReference type="PROSITE" id="PS01280">
    <property type="entry name" value="GIDA_1"/>
    <property type="match status" value="1"/>
</dbReference>
<evidence type="ECO:0000313" key="14">
    <source>
        <dbReference type="Proteomes" id="UP000759273"/>
    </source>
</evidence>
<dbReference type="InterPro" id="IPR002218">
    <property type="entry name" value="MnmG-rel"/>
</dbReference>
<gene>
    <name evidence="11 13" type="primary">mnmG</name>
    <name evidence="11" type="synonym">gidA</name>
    <name evidence="13" type="ORF">KHY36_05075</name>
</gene>
<evidence type="ECO:0000256" key="7">
    <source>
        <dbReference type="ARBA" id="ARBA00022827"/>
    </source>
</evidence>
<proteinExistence type="inferred from homology"/>
<evidence type="ECO:0000256" key="6">
    <source>
        <dbReference type="ARBA" id="ARBA00022694"/>
    </source>
</evidence>
<evidence type="ECO:0000256" key="3">
    <source>
        <dbReference type="ARBA" id="ARBA00007653"/>
    </source>
</evidence>
<dbReference type="InterPro" id="IPR040131">
    <property type="entry name" value="MnmG_N"/>
</dbReference>
<keyword evidence="8 11" id="KW-0520">NAD</keyword>
<evidence type="ECO:0000256" key="9">
    <source>
        <dbReference type="ARBA" id="ARBA00025948"/>
    </source>
</evidence>
<keyword evidence="5 11" id="KW-0285">Flavoprotein</keyword>
<name>A0A943DCL4_9FIRM</name>
<dbReference type="EMBL" id="JAGZGG010000008">
    <property type="protein sequence ID" value="MBS5331887.1"/>
    <property type="molecule type" value="Genomic_DNA"/>
</dbReference>
<comment type="caution">
    <text evidence="11">Lacks conserved residue(s) required for the propagation of feature annotation.</text>
</comment>
<comment type="similarity">
    <text evidence="3 11">Belongs to the MnmG family.</text>
</comment>
<dbReference type="GO" id="GO:0050660">
    <property type="term" value="F:flavin adenine dinucleotide binding"/>
    <property type="evidence" value="ECO:0007669"/>
    <property type="project" value="UniProtKB-UniRule"/>
</dbReference>
<evidence type="ECO:0000256" key="11">
    <source>
        <dbReference type="HAMAP-Rule" id="MF_00129"/>
    </source>
</evidence>
<comment type="subunit">
    <text evidence="9 11">Homodimer. Heterotetramer of two MnmE and two MnmG subunits.</text>
</comment>
<dbReference type="InterPro" id="IPR049312">
    <property type="entry name" value="GIDA_C_N"/>
</dbReference>
<dbReference type="InterPro" id="IPR044920">
    <property type="entry name" value="MnmG_C_subdom_sf"/>
</dbReference>
<comment type="cofactor">
    <cofactor evidence="1 11">
        <name>FAD</name>
        <dbReference type="ChEBI" id="CHEBI:57692"/>
    </cofactor>
</comment>
<dbReference type="InterPro" id="IPR004416">
    <property type="entry name" value="MnmG"/>
</dbReference>
<dbReference type="Gene3D" id="3.50.50.60">
    <property type="entry name" value="FAD/NAD(P)-binding domain"/>
    <property type="match status" value="2"/>
</dbReference>
<organism evidence="13 14">
    <name type="scientific">Subdoligranulum variabile</name>
    <dbReference type="NCBI Taxonomy" id="214851"/>
    <lineage>
        <taxon>Bacteria</taxon>
        <taxon>Bacillati</taxon>
        <taxon>Bacillota</taxon>
        <taxon>Clostridia</taxon>
        <taxon>Eubacteriales</taxon>
        <taxon>Oscillospiraceae</taxon>
        <taxon>Subdoligranulum</taxon>
    </lineage>
</organism>
<dbReference type="FunFam" id="1.10.150.570:FF:000001">
    <property type="entry name" value="tRNA uridine 5-carboxymethylaminomethyl modification enzyme MnmG"/>
    <property type="match status" value="1"/>
</dbReference>
<dbReference type="InterPro" id="IPR020595">
    <property type="entry name" value="MnmG-rel_CS"/>
</dbReference>
<dbReference type="HAMAP" id="MF_00129">
    <property type="entry name" value="MnmG_GidA"/>
    <property type="match status" value="1"/>
</dbReference>
<dbReference type="PROSITE" id="PS01281">
    <property type="entry name" value="GIDA_2"/>
    <property type="match status" value="1"/>
</dbReference>
<comment type="function">
    <text evidence="2 11">NAD-binding protein involved in the addition of a carboxymethylaminomethyl (cmnm) group at the wobble position (U34) of certain tRNAs, forming tRNA-cmnm(5)s(2)U34.</text>
</comment>
<reference evidence="13" key="1">
    <citation type="submission" date="2021-02" db="EMBL/GenBank/DDBJ databases">
        <title>Infant gut strain persistence is associated with maternal origin, phylogeny, and functional potential including surface adhesion and iron acquisition.</title>
        <authorList>
            <person name="Lou Y.C."/>
        </authorList>
    </citation>
    <scope>NUCLEOTIDE SEQUENCE</scope>
    <source>
        <strain evidence="13">L3_101_000M1_dasL3_101_000M1_concoct_87</strain>
    </source>
</reference>
<dbReference type="Gene3D" id="1.10.150.570">
    <property type="entry name" value="GidA associated domain, C-terminal subdomain"/>
    <property type="match status" value="1"/>
</dbReference>
<dbReference type="AlphaFoldDB" id="A0A943DCL4"/>
<evidence type="ECO:0000259" key="12">
    <source>
        <dbReference type="SMART" id="SM01228"/>
    </source>
</evidence>
<dbReference type="PRINTS" id="PR00411">
    <property type="entry name" value="PNDRDTASEI"/>
</dbReference>
<evidence type="ECO:0000256" key="5">
    <source>
        <dbReference type="ARBA" id="ARBA00022630"/>
    </source>
</evidence>
<evidence type="ECO:0000256" key="1">
    <source>
        <dbReference type="ARBA" id="ARBA00001974"/>
    </source>
</evidence>
<feature type="domain" description="tRNA uridine 5-carboxymethylaminomethyl modification enzyme C-terminal subdomain" evidence="12">
    <location>
        <begin position="544"/>
        <end position="615"/>
    </location>
</feature>
<accession>A0A943DCL4</accession>
<dbReference type="InterPro" id="IPR026904">
    <property type="entry name" value="MnmG_C"/>
</dbReference>
<dbReference type="NCBIfam" id="TIGR00136">
    <property type="entry name" value="mnmG_gidA"/>
    <property type="match status" value="1"/>
</dbReference>
<dbReference type="SUPFAM" id="SSF51905">
    <property type="entry name" value="FAD/NAD(P)-binding domain"/>
    <property type="match status" value="1"/>
</dbReference>
<evidence type="ECO:0000313" key="13">
    <source>
        <dbReference type="EMBL" id="MBS5331887.1"/>
    </source>
</evidence>
<dbReference type="FunFam" id="3.50.50.60:FF:000002">
    <property type="entry name" value="tRNA uridine 5-carboxymethylaminomethyl modification enzyme MnmG"/>
    <property type="match status" value="1"/>
</dbReference>
<evidence type="ECO:0000256" key="4">
    <source>
        <dbReference type="ARBA" id="ARBA00020461"/>
    </source>
</evidence>
<keyword evidence="6 11" id="KW-0819">tRNA processing</keyword>
<sequence length="626" mass="69091">MDKLGTYDVIVIGAGHAGIEAAHAAAKLGARTAVFTLSLDFIGNMPCNPSIGGTAKGHLVREVDALGGLMGIAADATYLQSRMLNRGKGPAVHSLRVQTDRKRYHIWMKHALEKTTNLDIHQGEIVGVDVQDGKVCGVYTNLHGYYGCKAVVVATGTNLGGRIFVGDAHYDSGPDGTHAATELTKCLVAHGFTLRRFKTGTPARVHRRSIDFSKLECQPGDPDDELQPFSFMTRVPMHNKVNCYIAYTNPATHKVILDNLHRSPLYGGDIQGVGPRYCPSIEDKVVRFKEKERHPVFVEPCGEDTEEMYLQGLSSSLPEAVQNEMYRTIAGFENLEIMRPAYAIEYDCVDPTTLKPTLESKVVSGIYGAGQFNGTSGYEEAAAQGLLAGLNAARHALGKEELVLARHTSYLGTLVDDLVTKGVMDPYRMMTSRSEYRLSLRQDNADERLTPIGREYGLVDDERWAMFCHDREVKQTELHRLETTSIKLADLRAAAPEGAELGEIGGTAIELMRRPYINYELVAKVIGRGEGVTTAMAQRIETEIRYAGYIAREERMIRDIQRHENVKIPEDFDYAPIETMTLESREKLAKIRPRTLAQAGRIPGVSPSDLAQLSIVLLKQNKGTTL</sequence>
<dbReference type="PANTHER" id="PTHR11806">
    <property type="entry name" value="GLUCOSE INHIBITED DIVISION PROTEIN A"/>
    <property type="match status" value="1"/>
</dbReference>
<evidence type="ECO:0000256" key="8">
    <source>
        <dbReference type="ARBA" id="ARBA00023027"/>
    </source>
</evidence>
<evidence type="ECO:0000256" key="10">
    <source>
        <dbReference type="ARBA" id="ARBA00031800"/>
    </source>
</evidence>
<dbReference type="Pfam" id="PF21680">
    <property type="entry name" value="GIDA_C_1st"/>
    <property type="match status" value="1"/>
</dbReference>